<name>A0ABT8BRH5_9VIBR</name>
<accession>A0ABT8BRH5</accession>
<feature type="transmembrane region" description="Helical" evidence="5">
    <location>
        <begin position="207"/>
        <end position="227"/>
    </location>
</feature>
<keyword evidence="4 5" id="KW-0472">Membrane</keyword>
<evidence type="ECO:0000256" key="4">
    <source>
        <dbReference type="ARBA" id="ARBA00023136"/>
    </source>
</evidence>
<evidence type="ECO:0000313" key="8">
    <source>
        <dbReference type="Proteomes" id="UP001238540"/>
    </source>
</evidence>
<organism evidence="7 8">
    <name type="scientific">Vibrio ostreicida</name>
    <dbReference type="NCBI Taxonomy" id="526588"/>
    <lineage>
        <taxon>Bacteria</taxon>
        <taxon>Pseudomonadati</taxon>
        <taxon>Pseudomonadota</taxon>
        <taxon>Gammaproteobacteria</taxon>
        <taxon>Vibrionales</taxon>
        <taxon>Vibrionaceae</taxon>
        <taxon>Vibrio</taxon>
    </lineage>
</organism>
<gene>
    <name evidence="7" type="ORF">QWZ16_05935</name>
</gene>
<comment type="caution">
    <text evidence="7">The sequence shown here is derived from an EMBL/GenBank/DDBJ whole genome shotgun (WGS) entry which is preliminary data.</text>
</comment>
<feature type="domain" description="Yip1" evidence="6">
    <location>
        <begin position="13"/>
        <end position="223"/>
    </location>
</feature>
<reference evidence="8" key="1">
    <citation type="journal article" date="2019" name="Int. J. Syst. Evol. Microbiol.">
        <title>The Global Catalogue of Microorganisms (GCM) 10K type strain sequencing project: providing services to taxonomists for standard genome sequencing and annotation.</title>
        <authorList>
            <consortium name="The Broad Institute Genomics Platform"/>
            <consortium name="The Broad Institute Genome Sequencing Center for Infectious Disease"/>
            <person name="Wu L."/>
            <person name="Ma J."/>
        </authorList>
    </citation>
    <scope>NUCLEOTIDE SEQUENCE [LARGE SCALE GENOMIC DNA]</scope>
    <source>
        <strain evidence="8">CECT 7398</strain>
    </source>
</reference>
<protein>
    <submittedName>
        <fullName evidence="7">YIP1 family protein</fullName>
    </submittedName>
</protein>
<evidence type="ECO:0000256" key="5">
    <source>
        <dbReference type="SAM" id="Phobius"/>
    </source>
</evidence>
<dbReference type="Pfam" id="PF04893">
    <property type="entry name" value="Yip1"/>
    <property type="match status" value="1"/>
</dbReference>
<keyword evidence="3 5" id="KW-1133">Transmembrane helix</keyword>
<dbReference type="RefSeq" id="WP_076586524.1">
    <property type="nucleotide sequence ID" value="NZ_JABEYA020000002.1"/>
</dbReference>
<dbReference type="InterPro" id="IPR006977">
    <property type="entry name" value="Yip1_dom"/>
</dbReference>
<feature type="transmembrane region" description="Helical" evidence="5">
    <location>
        <begin position="92"/>
        <end position="110"/>
    </location>
</feature>
<evidence type="ECO:0000259" key="6">
    <source>
        <dbReference type="Pfam" id="PF04893"/>
    </source>
</evidence>
<sequence length="228" mass="25661">MNPSVNPISMLLDIFRSPVSCFLALSQRGLWGWQAYLVLIISPFVFWSAYFDLVPFVWLKENLTTQLAQNAPQQLELLNANTLMAIEIISDVAGRTLTIFMLSVWFYFATKSSSVPQGFWRWFAASCVIVFPAVIGDIASYTSVLMQHGYVMIFAADLNSLNGLLKLPLTNEWSHFARAVPLLLPWYIALGYTAVSTWTGFARGQSLVISALPWLACYLIWALYILLS</sequence>
<keyword evidence="2 5" id="KW-0812">Transmembrane</keyword>
<evidence type="ECO:0000256" key="1">
    <source>
        <dbReference type="ARBA" id="ARBA00004141"/>
    </source>
</evidence>
<dbReference type="EMBL" id="JAUFQC010000001">
    <property type="protein sequence ID" value="MDN3609264.1"/>
    <property type="molecule type" value="Genomic_DNA"/>
</dbReference>
<evidence type="ECO:0000313" key="7">
    <source>
        <dbReference type="EMBL" id="MDN3609264.1"/>
    </source>
</evidence>
<feature type="transmembrane region" description="Helical" evidence="5">
    <location>
        <begin position="122"/>
        <end position="142"/>
    </location>
</feature>
<comment type="subcellular location">
    <subcellularLocation>
        <location evidence="1">Membrane</location>
        <topology evidence="1">Multi-pass membrane protein</topology>
    </subcellularLocation>
</comment>
<proteinExistence type="predicted"/>
<evidence type="ECO:0000256" key="2">
    <source>
        <dbReference type="ARBA" id="ARBA00022692"/>
    </source>
</evidence>
<feature type="transmembrane region" description="Helical" evidence="5">
    <location>
        <begin position="179"/>
        <end position="201"/>
    </location>
</feature>
<dbReference type="Proteomes" id="UP001238540">
    <property type="component" value="Unassembled WGS sequence"/>
</dbReference>
<evidence type="ECO:0000256" key="3">
    <source>
        <dbReference type="ARBA" id="ARBA00022989"/>
    </source>
</evidence>
<keyword evidence="8" id="KW-1185">Reference proteome</keyword>
<feature type="transmembrane region" description="Helical" evidence="5">
    <location>
        <begin position="30"/>
        <end position="50"/>
    </location>
</feature>